<organism evidence="1 2">
    <name type="scientific">Roseateles toxinivorans</name>
    <dbReference type="NCBI Taxonomy" id="270368"/>
    <lineage>
        <taxon>Bacteria</taxon>
        <taxon>Pseudomonadati</taxon>
        <taxon>Pseudomonadota</taxon>
        <taxon>Betaproteobacteria</taxon>
        <taxon>Burkholderiales</taxon>
        <taxon>Sphaerotilaceae</taxon>
        <taxon>Roseateles</taxon>
    </lineage>
</organism>
<dbReference type="InterPro" id="IPR053165">
    <property type="entry name" value="HSI-I_assembly_Hcp1"/>
</dbReference>
<dbReference type="PANTHER" id="PTHR36152:SF5">
    <property type="entry name" value="PROTEIN HCP1"/>
    <property type="match status" value="1"/>
</dbReference>
<dbReference type="Gene3D" id="2.30.110.20">
    <property type="entry name" value="Hcp1-like"/>
    <property type="match status" value="1"/>
</dbReference>
<accession>A0A4R6QJ48</accession>
<dbReference type="InterPro" id="IPR008514">
    <property type="entry name" value="T6SS_Hcp"/>
</dbReference>
<dbReference type="AlphaFoldDB" id="A0A4R6QJ48"/>
<dbReference type="InParanoid" id="A0A4R6QJ48"/>
<dbReference type="OrthoDB" id="5066999at2"/>
<dbReference type="PANTHER" id="PTHR36152">
    <property type="entry name" value="CYTOPLASMIC PROTEIN-RELATED"/>
    <property type="match status" value="1"/>
</dbReference>
<keyword evidence="2" id="KW-1185">Reference proteome</keyword>
<dbReference type="RefSeq" id="WP_133702879.1">
    <property type="nucleotide sequence ID" value="NZ_SNXS01000006.1"/>
</dbReference>
<reference evidence="1 2" key="1">
    <citation type="submission" date="2019-03" db="EMBL/GenBank/DDBJ databases">
        <title>Genomic Encyclopedia of Type Strains, Phase IV (KMG-IV): sequencing the most valuable type-strain genomes for metagenomic binning, comparative biology and taxonomic classification.</title>
        <authorList>
            <person name="Goeker M."/>
        </authorList>
    </citation>
    <scope>NUCLEOTIDE SEQUENCE [LARGE SCALE GENOMIC DNA]</scope>
    <source>
        <strain evidence="1 2">DSM 16998</strain>
    </source>
</reference>
<dbReference type="Proteomes" id="UP000295361">
    <property type="component" value="Unassembled WGS sequence"/>
</dbReference>
<name>A0A4R6QJ48_9BURK</name>
<protein>
    <submittedName>
        <fullName evidence="1">Type VI secretion system secreted protein Hcp</fullName>
    </submittedName>
</protein>
<dbReference type="SUPFAM" id="SSF141452">
    <property type="entry name" value="Hcp1-like"/>
    <property type="match status" value="1"/>
</dbReference>
<dbReference type="InterPro" id="IPR036624">
    <property type="entry name" value="Hcp1-lik_sf"/>
</dbReference>
<sequence>MPGNAFIKFTADSGTIPGESLQKGHTGKDGWIEIGDWSWDIEAETSFLKGTGAAVGKPTPGTLSFSHYYDKSSPVIMKMIVQGTHFKTAQIDMCKQTGSGTPEIYFQMVAAEVFITKVSSKGGEDGAVNQDVEMVFKSVKFGYKRQTNDGKLGATVVFAWNIAEMTTDAPKCALTI</sequence>
<evidence type="ECO:0000313" key="2">
    <source>
        <dbReference type="Proteomes" id="UP000295361"/>
    </source>
</evidence>
<proteinExistence type="predicted"/>
<dbReference type="Pfam" id="PF05638">
    <property type="entry name" value="T6SS_HCP"/>
    <property type="match status" value="1"/>
</dbReference>
<gene>
    <name evidence="1" type="ORF">DES47_106158</name>
</gene>
<comment type="caution">
    <text evidence="1">The sequence shown here is derived from an EMBL/GenBank/DDBJ whole genome shotgun (WGS) entry which is preliminary data.</text>
</comment>
<dbReference type="EMBL" id="SNXS01000006">
    <property type="protein sequence ID" value="TDP62863.1"/>
    <property type="molecule type" value="Genomic_DNA"/>
</dbReference>
<evidence type="ECO:0000313" key="1">
    <source>
        <dbReference type="EMBL" id="TDP62863.1"/>
    </source>
</evidence>